<accession>A0ABW4ZC10</accession>
<dbReference type="RefSeq" id="WP_377087671.1">
    <property type="nucleotide sequence ID" value="NZ_JBHSJL010000014.1"/>
</dbReference>
<evidence type="ECO:0000313" key="5">
    <source>
        <dbReference type="Proteomes" id="UP001597389"/>
    </source>
</evidence>
<evidence type="ECO:0000256" key="1">
    <source>
        <dbReference type="ARBA" id="ARBA00011738"/>
    </source>
</evidence>
<dbReference type="InterPro" id="IPR011008">
    <property type="entry name" value="Dimeric_a/b-barrel"/>
</dbReference>
<dbReference type="InterPro" id="IPR044662">
    <property type="entry name" value="HS1/DABB1-like"/>
</dbReference>
<keyword evidence="2" id="KW-0732">Signal</keyword>
<dbReference type="PANTHER" id="PTHR33178:SF10">
    <property type="entry name" value="STRESS-RESPONSE A_B BARREL DOMAIN-CONTAINING PROTEIN"/>
    <property type="match status" value="1"/>
</dbReference>
<dbReference type="PROSITE" id="PS51502">
    <property type="entry name" value="S_R_A_B_BARREL"/>
    <property type="match status" value="1"/>
</dbReference>
<comment type="caution">
    <text evidence="4">The sequence shown here is derived from an EMBL/GenBank/DDBJ whole genome shotgun (WGS) entry which is preliminary data.</text>
</comment>
<protein>
    <submittedName>
        <fullName evidence="4">Dabb family protein</fullName>
    </submittedName>
</protein>
<dbReference type="Proteomes" id="UP001597389">
    <property type="component" value="Unassembled WGS sequence"/>
</dbReference>
<evidence type="ECO:0000313" key="4">
    <source>
        <dbReference type="EMBL" id="MFD2159392.1"/>
    </source>
</evidence>
<dbReference type="Gene3D" id="3.30.70.100">
    <property type="match status" value="1"/>
</dbReference>
<keyword evidence="5" id="KW-1185">Reference proteome</keyword>
<comment type="subunit">
    <text evidence="1">Homodimer.</text>
</comment>
<feature type="chain" id="PRO_5046087268" evidence="2">
    <location>
        <begin position="21"/>
        <end position="123"/>
    </location>
</feature>
<feature type="signal peptide" evidence="2">
    <location>
        <begin position="1"/>
        <end position="20"/>
    </location>
</feature>
<evidence type="ECO:0000256" key="2">
    <source>
        <dbReference type="SAM" id="SignalP"/>
    </source>
</evidence>
<feature type="domain" description="Stress-response A/B barrel" evidence="3">
    <location>
        <begin position="26"/>
        <end position="120"/>
    </location>
</feature>
<organism evidence="4 5">
    <name type="scientific">Rubritalea tangerina</name>
    <dbReference type="NCBI Taxonomy" id="430798"/>
    <lineage>
        <taxon>Bacteria</taxon>
        <taxon>Pseudomonadati</taxon>
        <taxon>Verrucomicrobiota</taxon>
        <taxon>Verrucomicrobiia</taxon>
        <taxon>Verrucomicrobiales</taxon>
        <taxon>Rubritaleaceae</taxon>
        <taxon>Rubritalea</taxon>
    </lineage>
</organism>
<dbReference type="SUPFAM" id="SSF54909">
    <property type="entry name" value="Dimeric alpha+beta barrel"/>
    <property type="match status" value="1"/>
</dbReference>
<sequence>MKYLLITLVSFLCLNFSALAESKGLVRHVVMFKFKDTATTEQIQSIEKHFASLPKKIDTIVGFEWGTNISKENLNEGLTHCFFVSFKNQQDLDAYGPHPAHQAFVKELKPILDKVVVVDYVAK</sequence>
<gene>
    <name evidence="4" type="ORF">ACFSW8_10815</name>
</gene>
<reference evidence="5" key="1">
    <citation type="journal article" date="2019" name="Int. J. Syst. Evol. Microbiol.">
        <title>The Global Catalogue of Microorganisms (GCM) 10K type strain sequencing project: providing services to taxonomists for standard genome sequencing and annotation.</title>
        <authorList>
            <consortium name="The Broad Institute Genomics Platform"/>
            <consortium name="The Broad Institute Genome Sequencing Center for Infectious Disease"/>
            <person name="Wu L."/>
            <person name="Ma J."/>
        </authorList>
    </citation>
    <scope>NUCLEOTIDE SEQUENCE [LARGE SCALE GENOMIC DNA]</scope>
    <source>
        <strain evidence="5">CCUG 57942</strain>
    </source>
</reference>
<dbReference type="SMART" id="SM00886">
    <property type="entry name" value="Dabb"/>
    <property type="match status" value="1"/>
</dbReference>
<dbReference type="PANTHER" id="PTHR33178">
    <property type="match status" value="1"/>
</dbReference>
<name>A0ABW4ZC10_9BACT</name>
<dbReference type="InterPro" id="IPR013097">
    <property type="entry name" value="Dabb"/>
</dbReference>
<dbReference type="Pfam" id="PF07876">
    <property type="entry name" value="Dabb"/>
    <property type="match status" value="1"/>
</dbReference>
<dbReference type="EMBL" id="JBHUJB010000044">
    <property type="protein sequence ID" value="MFD2159392.1"/>
    <property type="molecule type" value="Genomic_DNA"/>
</dbReference>
<evidence type="ECO:0000259" key="3">
    <source>
        <dbReference type="PROSITE" id="PS51502"/>
    </source>
</evidence>
<proteinExistence type="predicted"/>